<dbReference type="InterPro" id="IPR021765">
    <property type="entry name" value="UstYa-like"/>
</dbReference>
<gene>
    <name evidence="11" type="ORF">N657DRAFT_280541</name>
</gene>
<dbReference type="PANTHER" id="PTHR33365">
    <property type="entry name" value="YALI0B05434P"/>
    <property type="match status" value="1"/>
</dbReference>
<evidence type="ECO:0000256" key="3">
    <source>
        <dbReference type="ARBA" id="ARBA00022692"/>
    </source>
</evidence>
<dbReference type="GO" id="GO:0016491">
    <property type="term" value="F:oxidoreductase activity"/>
    <property type="evidence" value="ECO:0007669"/>
    <property type="project" value="UniProtKB-KW"/>
</dbReference>
<comment type="subcellular location">
    <subcellularLocation>
        <location evidence="1">Membrane</location>
        <topology evidence="1">Single-pass membrane protein</topology>
    </subcellularLocation>
</comment>
<evidence type="ECO:0000256" key="8">
    <source>
        <dbReference type="ARBA" id="ARBA00023180"/>
    </source>
</evidence>
<evidence type="ECO:0000256" key="1">
    <source>
        <dbReference type="ARBA" id="ARBA00004167"/>
    </source>
</evidence>
<dbReference type="EMBL" id="MU853225">
    <property type="protein sequence ID" value="KAK4125844.1"/>
    <property type="molecule type" value="Genomic_DNA"/>
</dbReference>
<comment type="similarity">
    <text evidence="9">Belongs to the ustYa family.</text>
</comment>
<feature type="region of interest" description="Disordered" evidence="10">
    <location>
        <begin position="1"/>
        <end position="33"/>
    </location>
</feature>
<reference evidence="11" key="1">
    <citation type="journal article" date="2023" name="Mol. Phylogenet. Evol.">
        <title>Genome-scale phylogeny and comparative genomics of the fungal order Sordariales.</title>
        <authorList>
            <person name="Hensen N."/>
            <person name="Bonometti L."/>
            <person name="Westerberg I."/>
            <person name="Brannstrom I.O."/>
            <person name="Guillou S."/>
            <person name="Cros-Aarteil S."/>
            <person name="Calhoun S."/>
            <person name="Haridas S."/>
            <person name="Kuo A."/>
            <person name="Mondo S."/>
            <person name="Pangilinan J."/>
            <person name="Riley R."/>
            <person name="LaButti K."/>
            <person name="Andreopoulos B."/>
            <person name="Lipzen A."/>
            <person name="Chen C."/>
            <person name="Yan M."/>
            <person name="Daum C."/>
            <person name="Ng V."/>
            <person name="Clum A."/>
            <person name="Steindorff A."/>
            <person name="Ohm R.A."/>
            <person name="Martin F."/>
            <person name="Silar P."/>
            <person name="Natvig D.O."/>
            <person name="Lalanne C."/>
            <person name="Gautier V."/>
            <person name="Ament-Velasquez S.L."/>
            <person name="Kruys A."/>
            <person name="Hutchinson M.I."/>
            <person name="Powell A.J."/>
            <person name="Barry K."/>
            <person name="Miller A.N."/>
            <person name="Grigoriev I.V."/>
            <person name="Debuchy R."/>
            <person name="Gladieux P."/>
            <person name="Hiltunen Thoren M."/>
            <person name="Johannesson H."/>
        </authorList>
    </citation>
    <scope>NUCLEOTIDE SEQUENCE</scope>
    <source>
        <strain evidence="11">CBS 731.68</strain>
    </source>
</reference>
<sequence>MMQSLPSPRYHEFQTSTDSDDKKTLSEDEEKGEIFFDDDERAWSDITARDPGIAQRKVSRKSRIWTTLTSIRSLLDTLLLLIILGLLLDRGRQKPAWLGIGADITGFAPTISQQITTFAPDPMFVPENGSEFFSDSVQGRWLSIVPRGLGYVRINNTESYNNLPTPLEQYPDSTFTTSVTHQLHCLHSIIEVVAAYTSKQLGRLPAEGPWHLSHCFEYLRQSIMCSSDLAIEGQHTTFPPGFTGSDGWDAKHVCRDYNQVLAHLERNRVNDERWI</sequence>
<dbReference type="GO" id="GO:0016020">
    <property type="term" value="C:membrane"/>
    <property type="evidence" value="ECO:0007669"/>
    <property type="project" value="UniProtKB-SubCell"/>
</dbReference>
<proteinExistence type="inferred from homology"/>
<evidence type="ECO:0008006" key="13">
    <source>
        <dbReference type="Google" id="ProtNLM"/>
    </source>
</evidence>
<comment type="pathway">
    <text evidence="2">Mycotoxin biosynthesis.</text>
</comment>
<evidence type="ECO:0000256" key="6">
    <source>
        <dbReference type="ARBA" id="ARBA00023026"/>
    </source>
</evidence>
<protein>
    <recommendedName>
        <fullName evidence="13">Oxidase ustYa</fullName>
    </recommendedName>
</protein>
<dbReference type="AlphaFoldDB" id="A0AAN6Z6C2"/>
<accession>A0AAN6Z6C2</accession>
<keyword evidence="5" id="KW-0560">Oxidoreductase</keyword>
<evidence type="ECO:0000256" key="2">
    <source>
        <dbReference type="ARBA" id="ARBA00004685"/>
    </source>
</evidence>
<evidence type="ECO:0000256" key="7">
    <source>
        <dbReference type="ARBA" id="ARBA00023136"/>
    </source>
</evidence>
<evidence type="ECO:0000256" key="9">
    <source>
        <dbReference type="ARBA" id="ARBA00035112"/>
    </source>
</evidence>
<evidence type="ECO:0000313" key="11">
    <source>
        <dbReference type="EMBL" id="KAK4125844.1"/>
    </source>
</evidence>
<keyword evidence="3" id="KW-0812">Transmembrane</keyword>
<evidence type="ECO:0000256" key="10">
    <source>
        <dbReference type="SAM" id="MobiDB-lite"/>
    </source>
</evidence>
<dbReference type="Pfam" id="PF11807">
    <property type="entry name" value="UstYa"/>
    <property type="match status" value="1"/>
</dbReference>
<reference evidence="11" key="2">
    <citation type="submission" date="2023-05" db="EMBL/GenBank/DDBJ databases">
        <authorList>
            <consortium name="Lawrence Berkeley National Laboratory"/>
            <person name="Steindorff A."/>
            <person name="Hensen N."/>
            <person name="Bonometti L."/>
            <person name="Westerberg I."/>
            <person name="Brannstrom I.O."/>
            <person name="Guillou S."/>
            <person name="Cros-Aarteil S."/>
            <person name="Calhoun S."/>
            <person name="Haridas S."/>
            <person name="Kuo A."/>
            <person name="Mondo S."/>
            <person name="Pangilinan J."/>
            <person name="Riley R."/>
            <person name="Labutti K."/>
            <person name="Andreopoulos B."/>
            <person name="Lipzen A."/>
            <person name="Chen C."/>
            <person name="Yanf M."/>
            <person name="Daum C."/>
            <person name="Ng V."/>
            <person name="Clum A."/>
            <person name="Ohm R."/>
            <person name="Martin F."/>
            <person name="Silar P."/>
            <person name="Natvig D."/>
            <person name="Lalanne C."/>
            <person name="Gautier V."/>
            <person name="Ament-Velasquez S.L."/>
            <person name="Kruys A."/>
            <person name="Hutchinson M.I."/>
            <person name="Powell A.J."/>
            <person name="Barry K."/>
            <person name="Miller A.N."/>
            <person name="Grigoriev I.V."/>
            <person name="Debuchy R."/>
            <person name="Gladieux P."/>
            <person name="Thoren M.H."/>
            <person name="Johannesson H."/>
        </authorList>
    </citation>
    <scope>NUCLEOTIDE SEQUENCE</scope>
    <source>
        <strain evidence="11">CBS 731.68</strain>
    </source>
</reference>
<dbReference type="GeneID" id="87823368"/>
<evidence type="ECO:0000313" key="12">
    <source>
        <dbReference type="Proteomes" id="UP001302602"/>
    </source>
</evidence>
<evidence type="ECO:0000256" key="5">
    <source>
        <dbReference type="ARBA" id="ARBA00023002"/>
    </source>
</evidence>
<keyword evidence="8" id="KW-0325">Glycoprotein</keyword>
<dbReference type="PANTHER" id="PTHR33365:SF11">
    <property type="entry name" value="TAT PATHWAY SIGNAL SEQUENCE"/>
    <property type="match status" value="1"/>
</dbReference>
<keyword evidence="12" id="KW-1185">Reference proteome</keyword>
<dbReference type="Proteomes" id="UP001302602">
    <property type="component" value="Unassembled WGS sequence"/>
</dbReference>
<keyword evidence="4" id="KW-1133">Transmembrane helix</keyword>
<organism evidence="11 12">
    <name type="scientific">Parathielavia appendiculata</name>
    <dbReference type="NCBI Taxonomy" id="2587402"/>
    <lineage>
        <taxon>Eukaryota</taxon>
        <taxon>Fungi</taxon>
        <taxon>Dikarya</taxon>
        <taxon>Ascomycota</taxon>
        <taxon>Pezizomycotina</taxon>
        <taxon>Sordariomycetes</taxon>
        <taxon>Sordariomycetidae</taxon>
        <taxon>Sordariales</taxon>
        <taxon>Chaetomiaceae</taxon>
        <taxon>Parathielavia</taxon>
    </lineage>
</organism>
<evidence type="ECO:0000256" key="4">
    <source>
        <dbReference type="ARBA" id="ARBA00022989"/>
    </source>
</evidence>
<dbReference type="RefSeq" id="XP_062649615.1">
    <property type="nucleotide sequence ID" value="XM_062786600.1"/>
</dbReference>
<name>A0AAN6Z6C2_9PEZI</name>
<keyword evidence="7" id="KW-0472">Membrane</keyword>
<dbReference type="GO" id="GO:0043386">
    <property type="term" value="P:mycotoxin biosynthetic process"/>
    <property type="evidence" value="ECO:0007669"/>
    <property type="project" value="InterPro"/>
</dbReference>
<comment type="caution">
    <text evidence="11">The sequence shown here is derived from an EMBL/GenBank/DDBJ whole genome shotgun (WGS) entry which is preliminary data.</text>
</comment>
<keyword evidence="6" id="KW-0843">Virulence</keyword>